<proteinExistence type="predicted"/>
<evidence type="ECO:0000313" key="3">
    <source>
        <dbReference type="Proteomes" id="UP000028713"/>
    </source>
</evidence>
<dbReference type="SMART" id="SM00901">
    <property type="entry name" value="FRG"/>
    <property type="match status" value="1"/>
</dbReference>
<dbReference type="Pfam" id="PF08867">
    <property type="entry name" value="FRG"/>
    <property type="match status" value="1"/>
</dbReference>
<dbReference type="OrthoDB" id="9816036at2"/>
<protein>
    <recommendedName>
        <fullName evidence="1">FRG domain-containing protein</fullName>
    </recommendedName>
</protein>
<name>A0A085Z8D1_9FLAO</name>
<dbReference type="eggNOG" id="ENOG5030SAS">
    <property type="taxonomic scope" value="Bacteria"/>
</dbReference>
<dbReference type="InterPro" id="IPR014966">
    <property type="entry name" value="FRG-dom"/>
</dbReference>
<accession>A0A085Z8D1</accession>
<feature type="domain" description="FRG" evidence="1">
    <location>
        <begin position="47"/>
        <end position="157"/>
    </location>
</feature>
<evidence type="ECO:0000259" key="1">
    <source>
        <dbReference type="SMART" id="SM00901"/>
    </source>
</evidence>
<keyword evidence="3" id="KW-1185">Reference proteome</keyword>
<organism evidence="2 3">
    <name type="scientific">Chryseobacterium formosense</name>
    <dbReference type="NCBI Taxonomy" id="236814"/>
    <lineage>
        <taxon>Bacteria</taxon>
        <taxon>Pseudomonadati</taxon>
        <taxon>Bacteroidota</taxon>
        <taxon>Flavobacteriia</taxon>
        <taxon>Flavobacteriales</taxon>
        <taxon>Weeksellaceae</taxon>
        <taxon>Chryseobacterium group</taxon>
        <taxon>Chryseobacterium</taxon>
    </lineage>
</organism>
<reference evidence="2 3" key="1">
    <citation type="submission" date="2014-07" db="EMBL/GenBank/DDBJ databases">
        <title>Genome of Chryseobacterium formosense LMG 24722.</title>
        <authorList>
            <person name="Pipes S.E."/>
            <person name="Stropko S.J."/>
            <person name="Newman J.D."/>
        </authorList>
    </citation>
    <scope>NUCLEOTIDE SEQUENCE [LARGE SCALE GENOMIC DNA]</scope>
    <source>
        <strain evidence="2 3">LMG 24722</strain>
    </source>
</reference>
<gene>
    <name evidence="2" type="ORF">IX39_08710</name>
</gene>
<dbReference type="AlphaFoldDB" id="A0A085Z8D1"/>
<evidence type="ECO:0000313" key="2">
    <source>
        <dbReference type="EMBL" id="KFF00695.1"/>
    </source>
</evidence>
<comment type="caution">
    <text evidence="2">The sequence shown here is derived from an EMBL/GenBank/DDBJ whole genome shotgun (WGS) entry which is preliminary data.</text>
</comment>
<dbReference type="Proteomes" id="UP000028713">
    <property type="component" value="Unassembled WGS sequence"/>
</dbReference>
<dbReference type="EMBL" id="JPRP01000001">
    <property type="protein sequence ID" value="KFF00695.1"/>
    <property type="molecule type" value="Genomic_DNA"/>
</dbReference>
<sequence length="299" mass="35695">MLTINNKKFIKIQFLYLTKNNPMETYTPETLDQLYEIINANRSHGWSSFLTFFRGQIFDWPIKPNVTRNPSLSDEQILEIEKEAFSEFTSYSEGLRILEHFEKDSTKHAQDWHNLFQAQHLGLYTRLTDWTQDDRSSMFFAVDDQKEEFLEANGVIWIYKCPYYPEDDLLINFNETDETYHFFDQNPFELKKAYVIKHYAQFSDDVEDYAGEIRRFRQDGSFIISTSKDISKSIEELEYVSPHLVKIFIKPSLKREIIKHLGEDIRDYIYYSSNENNSEQTEKIGTLTANTNQKYFWKK</sequence>
<dbReference type="STRING" id="236814.IX39_08710"/>